<evidence type="ECO:0000256" key="1">
    <source>
        <dbReference type="ARBA" id="ARBA00004613"/>
    </source>
</evidence>
<dbReference type="GO" id="GO:0051897">
    <property type="term" value="P:positive regulation of phosphatidylinositol 3-kinase/protein kinase B signal transduction"/>
    <property type="evidence" value="ECO:0007669"/>
    <property type="project" value="TreeGrafter"/>
</dbReference>
<evidence type="ECO:0000256" key="14">
    <source>
        <dbReference type="ARBA" id="ARBA00042479"/>
    </source>
</evidence>
<dbReference type="InterPro" id="IPR000072">
    <property type="entry name" value="PDGF/VEGF_dom"/>
</dbReference>
<dbReference type="PANTHER" id="PTHR11633:SF3">
    <property type="entry name" value="PLATELET-DERIVED GROWTH FACTOR SUBUNIT A"/>
    <property type="match status" value="1"/>
</dbReference>
<dbReference type="Gene3D" id="2.10.90.10">
    <property type="entry name" value="Cystine-knot cytokines"/>
    <property type="match status" value="1"/>
</dbReference>
<dbReference type="SMART" id="SM00141">
    <property type="entry name" value="PDGF"/>
    <property type="match status" value="1"/>
</dbReference>
<dbReference type="GO" id="GO:0005161">
    <property type="term" value="F:platelet-derived growth factor receptor binding"/>
    <property type="evidence" value="ECO:0007669"/>
    <property type="project" value="TreeGrafter"/>
</dbReference>
<dbReference type="PROSITE" id="PS50278">
    <property type="entry name" value="PDGF_2"/>
    <property type="match status" value="1"/>
</dbReference>
<keyword evidence="7" id="KW-1015">Disulfide bond</keyword>
<feature type="domain" description="Platelet-derived growth factor (PDGF) family profile" evidence="16">
    <location>
        <begin position="89"/>
        <end position="153"/>
    </location>
</feature>
<dbReference type="GO" id="GO:0048008">
    <property type="term" value="P:platelet-derived growth factor receptor signaling pathway"/>
    <property type="evidence" value="ECO:0007669"/>
    <property type="project" value="TreeGrafter"/>
</dbReference>
<reference evidence="17" key="1">
    <citation type="submission" date="2019-03" db="UniProtKB">
        <authorList>
            <consortium name="Ensembl"/>
        </authorList>
    </citation>
    <scope>IDENTIFICATION</scope>
</reference>
<dbReference type="GO" id="GO:0008083">
    <property type="term" value="F:growth factor activity"/>
    <property type="evidence" value="ECO:0007669"/>
    <property type="project" value="UniProtKB-KW"/>
</dbReference>
<keyword evidence="8" id="KW-0325">Glycoprotein</keyword>
<keyword evidence="3" id="KW-0217">Developmental protein</keyword>
<evidence type="ECO:0000256" key="6">
    <source>
        <dbReference type="ARBA" id="ARBA00023030"/>
    </source>
</evidence>
<comment type="subcellular location">
    <subcellularLocation>
        <location evidence="1">Secreted</location>
    </subcellularLocation>
</comment>
<dbReference type="Pfam" id="PF00341">
    <property type="entry name" value="PDGF"/>
    <property type="match status" value="1"/>
</dbReference>
<dbReference type="InterPro" id="IPR023581">
    <property type="entry name" value="PD_growth_factor_CS"/>
</dbReference>
<evidence type="ECO:0000256" key="7">
    <source>
        <dbReference type="ARBA" id="ARBA00023157"/>
    </source>
</evidence>
<organism evidence="17">
    <name type="scientific">Ursus maritimus</name>
    <name type="common">Polar bear</name>
    <name type="synonym">Thalarctos maritimus</name>
    <dbReference type="NCBI Taxonomy" id="29073"/>
    <lineage>
        <taxon>Eukaryota</taxon>
        <taxon>Metazoa</taxon>
        <taxon>Chordata</taxon>
        <taxon>Craniata</taxon>
        <taxon>Vertebrata</taxon>
        <taxon>Euteleostomi</taxon>
        <taxon>Mammalia</taxon>
        <taxon>Eutheria</taxon>
        <taxon>Laurasiatheria</taxon>
        <taxon>Carnivora</taxon>
        <taxon>Caniformia</taxon>
        <taxon>Ursidae</taxon>
        <taxon>Ursus</taxon>
    </lineage>
</organism>
<dbReference type="Pfam" id="PF04692">
    <property type="entry name" value="PDGF_N"/>
    <property type="match status" value="1"/>
</dbReference>
<evidence type="ECO:0000256" key="9">
    <source>
        <dbReference type="ARBA" id="ARBA00023246"/>
    </source>
</evidence>
<evidence type="ECO:0000259" key="16">
    <source>
        <dbReference type="PROSITE" id="PS50278"/>
    </source>
</evidence>
<evidence type="ECO:0000256" key="11">
    <source>
        <dbReference type="ARBA" id="ARBA00038807"/>
    </source>
</evidence>
<evidence type="ECO:0000256" key="10">
    <source>
        <dbReference type="ARBA" id="ARBA00037459"/>
    </source>
</evidence>
<evidence type="ECO:0000256" key="8">
    <source>
        <dbReference type="ARBA" id="ARBA00023180"/>
    </source>
</evidence>
<evidence type="ECO:0000256" key="4">
    <source>
        <dbReference type="ARBA" id="ARBA00022525"/>
    </source>
</evidence>
<evidence type="ECO:0000256" key="3">
    <source>
        <dbReference type="ARBA" id="ARBA00022473"/>
    </source>
</evidence>
<evidence type="ECO:0000256" key="12">
    <source>
        <dbReference type="ARBA" id="ARBA00040278"/>
    </source>
</evidence>
<comment type="similarity">
    <text evidence="2 15">Belongs to the PDGF/VEGF growth factor family.</text>
</comment>
<dbReference type="InterPro" id="IPR006782">
    <property type="entry name" value="PDGF_N"/>
</dbReference>
<dbReference type="PANTHER" id="PTHR11633">
    <property type="entry name" value="PLATELET-DERIVED GROWTH FACTOR"/>
    <property type="match status" value="1"/>
</dbReference>
<evidence type="ECO:0000256" key="15">
    <source>
        <dbReference type="RuleBase" id="RU003818"/>
    </source>
</evidence>
<dbReference type="AlphaFoldDB" id="A0A452TFX1"/>
<dbReference type="GO" id="GO:0030335">
    <property type="term" value="P:positive regulation of cell migration"/>
    <property type="evidence" value="ECO:0007669"/>
    <property type="project" value="TreeGrafter"/>
</dbReference>
<evidence type="ECO:0000256" key="2">
    <source>
        <dbReference type="ARBA" id="ARBA00006686"/>
    </source>
</evidence>
<comment type="function">
    <text evidence="10">Growth factor that plays an essential role in the regulation of embryonic development, cell proliferation, cell migration, survival and chemotaxis. Potent mitogen for cells of mesenchymal origin. Required for normal lung alveolar septum formation during embryogenesis, normal development of the gastrointestinal tract, normal development of Leydig cells and spermatogenesis. Required for normal oligodendrocyte development and normal myelination in the spinal cord and cerebellum. Plays an important role in wound healing. Signaling is modulated by the formation of heterodimers with PDGFB.</text>
</comment>
<dbReference type="GeneTree" id="ENSGT00940000159039"/>
<dbReference type="SUPFAM" id="SSF57501">
    <property type="entry name" value="Cystine-knot cytokines"/>
    <property type="match status" value="1"/>
</dbReference>
<protein>
    <recommendedName>
        <fullName evidence="12">Platelet-derived growth factor subunit A</fullName>
    </recommendedName>
    <alternativeName>
        <fullName evidence="14">Platelet-derived growth factor A chain</fullName>
    </alternativeName>
    <alternativeName>
        <fullName evidence="13">Platelet-derived growth factor alpha polypeptide</fullName>
    </alternativeName>
</protein>
<name>A0A452TFX1_URSMA</name>
<sequence>VPRWGGPPWRLPRGWREIFGSWESFILCPRGSGGPLRGPCLSGGGRCGPAGHRFLLLPVGAEDALEASLRAHGGHASKRAPEKRPMPIRRKRSIEEAIPAVCKTRTVIYEIPRSQVDPTSANFLIWPPCVEVKRCAGCCNTSSVKCQPSRVHHPHTRPGVQELLLPPPPLPTVPRLGLLLSTGDPLTPAGSLMPPHAWGVTWVDPAAFLPQSPQANGVEWISLGLFPGPHPSVGTDGSICHVSRSLGPRASGEMVVPPALGTELRPGHLGGGPLRLQRGYCCFLLELG</sequence>
<evidence type="ECO:0000256" key="5">
    <source>
        <dbReference type="ARBA" id="ARBA00022729"/>
    </source>
</evidence>
<dbReference type="InterPro" id="IPR029034">
    <property type="entry name" value="Cystine-knot_cytokine"/>
</dbReference>
<keyword evidence="9" id="KW-0497">Mitogen</keyword>
<comment type="subunit">
    <text evidence="11">Homodimer; antiparallel disulfide-linked dimer. Heterodimer with PDGFB; antiparallel disulfide-linked dimer. The PDGFA homodimer interacts with PDGFRA homodimers, and with heterodimers formed by PDGFRA and PDGFRB. The heterodimer composed of PDGFA and PDGFB interacts with PDGFRA homodimers, and with heterodimers formed by PDGFRA and PDGFRB. Interacts with CSPG4.</text>
</comment>
<keyword evidence="5" id="KW-0732">Signal</keyword>
<dbReference type="PROSITE" id="PS00249">
    <property type="entry name" value="PDGF_1"/>
    <property type="match status" value="1"/>
</dbReference>
<accession>A0A452TFX1</accession>
<keyword evidence="4" id="KW-0964">Secreted</keyword>
<dbReference type="GO" id="GO:0070374">
    <property type="term" value="P:positive regulation of ERK1 and ERK2 cascade"/>
    <property type="evidence" value="ECO:0007669"/>
    <property type="project" value="TreeGrafter"/>
</dbReference>
<dbReference type="GO" id="GO:0051781">
    <property type="term" value="P:positive regulation of cell division"/>
    <property type="evidence" value="ECO:0007669"/>
    <property type="project" value="UniProtKB-KW"/>
</dbReference>
<proteinExistence type="inferred from homology"/>
<keyword evidence="6 15" id="KW-0339">Growth factor</keyword>
<dbReference type="GO" id="GO:0008284">
    <property type="term" value="P:positive regulation of cell population proliferation"/>
    <property type="evidence" value="ECO:0007669"/>
    <property type="project" value="UniProtKB-ARBA"/>
</dbReference>
<evidence type="ECO:0000256" key="13">
    <source>
        <dbReference type="ARBA" id="ARBA00041285"/>
    </source>
</evidence>
<evidence type="ECO:0000313" key="17">
    <source>
        <dbReference type="Ensembl" id="ENSUMAP00000006925"/>
    </source>
</evidence>
<dbReference type="GO" id="GO:0016020">
    <property type="term" value="C:membrane"/>
    <property type="evidence" value="ECO:0007669"/>
    <property type="project" value="InterPro"/>
</dbReference>
<dbReference type="Ensembl" id="ENSUMAT00000008309.1">
    <property type="protein sequence ID" value="ENSUMAP00000006925.1"/>
    <property type="gene ID" value="ENSUMAG00000005390.1"/>
</dbReference>
<dbReference type="GO" id="GO:0005615">
    <property type="term" value="C:extracellular space"/>
    <property type="evidence" value="ECO:0007669"/>
    <property type="project" value="TreeGrafter"/>
</dbReference>